<reference evidence="1" key="2">
    <citation type="submission" date="2025-09" db="UniProtKB">
        <authorList>
            <consortium name="Ensembl"/>
        </authorList>
    </citation>
    <scope>IDENTIFICATION</scope>
</reference>
<evidence type="ECO:0000313" key="1">
    <source>
        <dbReference type="Ensembl" id="ENSNNAP00000011306.1"/>
    </source>
</evidence>
<organism evidence="1 2">
    <name type="scientific">Naja naja</name>
    <name type="common">Indian cobra</name>
    <dbReference type="NCBI Taxonomy" id="35670"/>
    <lineage>
        <taxon>Eukaryota</taxon>
        <taxon>Metazoa</taxon>
        <taxon>Chordata</taxon>
        <taxon>Craniata</taxon>
        <taxon>Vertebrata</taxon>
        <taxon>Euteleostomi</taxon>
        <taxon>Lepidosauria</taxon>
        <taxon>Squamata</taxon>
        <taxon>Bifurcata</taxon>
        <taxon>Unidentata</taxon>
        <taxon>Episquamata</taxon>
        <taxon>Toxicofera</taxon>
        <taxon>Serpentes</taxon>
        <taxon>Colubroidea</taxon>
        <taxon>Elapidae</taxon>
        <taxon>Elapinae</taxon>
        <taxon>Naja</taxon>
    </lineage>
</organism>
<dbReference type="PANTHER" id="PTHR12862">
    <property type="entry name" value="BADF TYPE ATPASE DOMAIN-CONTAINING PROTEIN"/>
    <property type="match status" value="1"/>
</dbReference>
<dbReference type="SUPFAM" id="SSF53067">
    <property type="entry name" value="Actin-like ATPase domain"/>
    <property type="match status" value="1"/>
</dbReference>
<keyword evidence="2" id="KW-1185">Reference proteome</keyword>
<sequence length="165" mass="18282">LLNPEGLATNPSYWMQHQAVKIVFDGLDNLEAMFDYFQVSDRMGLLTHLYRTFEKSKFAGFCLKLAEGWGPLWPLVFQAGEVLAQHIVAVLPKIDQILLQGDLGLPVVCVGSVWKSWEMMREGEESACTAASSFSLLNLGAKHIGQAVPLDYKASVGVFYTHSFA</sequence>
<dbReference type="Ensembl" id="ENSNNAT00000011825.1">
    <property type="protein sequence ID" value="ENSNNAP00000011306.1"/>
    <property type="gene ID" value="ENSNNAG00000007554.1"/>
</dbReference>
<dbReference type="PANTHER" id="PTHR12862:SF0">
    <property type="entry name" value="N-ACETYL-D-GLUCOSAMINE KINASE"/>
    <property type="match status" value="1"/>
</dbReference>
<dbReference type="GeneTree" id="ENSGT00510000047418"/>
<dbReference type="OMA" id="CKSIFRE"/>
<dbReference type="AlphaFoldDB" id="A0A8C6X9Z9"/>
<name>A0A8C6X9Z9_NAJNA</name>
<dbReference type="OrthoDB" id="311172at2759"/>
<dbReference type="InterPro" id="IPR043129">
    <property type="entry name" value="ATPase_NBD"/>
</dbReference>
<evidence type="ECO:0000313" key="2">
    <source>
        <dbReference type="Proteomes" id="UP000694559"/>
    </source>
</evidence>
<protein>
    <submittedName>
        <fullName evidence="1">Uncharacterized protein</fullName>
    </submittedName>
</protein>
<dbReference type="InterPro" id="IPR039758">
    <property type="entry name" value="NAGK-like"/>
</dbReference>
<dbReference type="Gene3D" id="3.30.420.40">
    <property type="match status" value="1"/>
</dbReference>
<proteinExistence type="predicted"/>
<accession>A0A8C6X9Z9</accession>
<dbReference type="Proteomes" id="UP000694559">
    <property type="component" value="Unplaced"/>
</dbReference>
<dbReference type="GO" id="GO:0045127">
    <property type="term" value="F:N-acetylglucosamine kinase activity"/>
    <property type="evidence" value="ECO:0007669"/>
    <property type="project" value="InterPro"/>
</dbReference>
<reference evidence="1" key="1">
    <citation type="submission" date="2025-08" db="UniProtKB">
        <authorList>
            <consortium name="Ensembl"/>
        </authorList>
    </citation>
    <scope>IDENTIFICATION</scope>
</reference>